<dbReference type="SUPFAM" id="SSF52540">
    <property type="entry name" value="P-loop containing nucleoside triphosphate hydrolases"/>
    <property type="match status" value="2"/>
</dbReference>
<dbReference type="InterPro" id="IPR001650">
    <property type="entry name" value="Helicase_C-like"/>
</dbReference>
<dbReference type="Pfam" id="PF00176">
    <property type="entry name" value="SNF2-rel_dom"/>
    <property type="match status" value="1"/>
</dbReference>
<organism evidence="7 8">
    <name type="scientific">Rothia nasimurium</name>
    <dbReference type="NCBI Taxonomy" id="85336"/>
    <lineage>
        <taxon>Bacteria</taxon>
        <taxon>Bacillati</taxon>
        <taxon>Actinomycetota</taxon>
        <taxon>Actinomycetes</taxon>
        <taxon>Micrococcales</taxon>
        <taxon>Micrococcaceae</taxon>
        <taxon>Rothia</taxon>
    </lineage>
</organism>
<evidence type="ECO:0000256" key="3">
    <source>
        <dbReference type="SAM" id="MobiDB-lite"/>
    </source>
</evidence>
<dbReference type="Gene3D" id="3.40.50.300">
    <property type="entry name" value="P-loop containing nucleotide triphosphate hydrolases"/>
    <property type="match status" value="1"/>
</dbReference>
<dbReference type="CDD" id="cd18012">
    <property type="entry name" value="DEXQc_arch_SWI2_SNF2"/>
    <property type="match status" value="1"/>
</dbReference>
<feature type="domain" description="Helicase C-terminal" evidence="6">
    <location>
        <begin position="1070"/>
        <end position="1230"/>
    </location>
</feature>
<sequence>MPVSASFPEIPVTAPAIIRQVGSQAYTRGQRYMREGNVIRYHYDEQNRVLEGEVAGSGSAPYTTRVAFPAEVQGGSYAFSAACSCPVAHNCKHAVALMLTAIDRSAKAKRAMTASSSSWKTSAAEGPESPQGKVDTILEWAGQVGLQRASEMLQSQGQDADSLLQVTATATSSLPSWRRSLAHSLAARPGYDSRHHRVSGALDLRVVVPGKYGWTKNIGAPRISLEARPVMMGARGKWIKGGLTWEKFSGSAAGSAGTGLLAEHAAWFNEFYAVIRGSQSIYSSHRDWASVSNVDSSLLWQLLEATKDIDLPILLEGKETGLMIADPAHLELALTPVPERGSSSDALQLTPLLRWGPYTIPASLTHKLGTTRRGFIALGGAAQEHYVKAAADARWESALPSALAHIEESQPSAKALAHLADEQTRPAWLGPEAQLVLIPAAEPVDATAESLISENSVTVPAADVQAFFSDFYPALTRALPVVTTSEELDLPEVRTPTLVLTVTFDQPGPPFTATTLWHWEYPTDPIGDSSDFIRLDALGYPGEDRADVRDTAHEYRVLKEVKKVRPGVPFTHHTTENWGTRTLLETYLPAYREIEGVRVDVHGSAPEFRELDEAPEIVVTVDDTRRRDWFGLGVAIKVGEWHVAFSEVVAALAKNQTHLLLGNGQYFALDRPEFMKLQELLREAAQLTDKTGPLEINRHQVGLWEELEELAAETQTVAAWDEQVTALLDLDHHSPADVPATLQATLRPYQVEGYQWLAFLWEHGLGGVLADDMGLGKTLQTIALFLHAQQKKQDTASPLDAASQPGGAEAGAGASAPFLVVAPTSVVPNWVREIRRFAPSLEVVGVEESVRKSKRRLADTVAGAHVVVTSYALFRLDEDHYFEMGSQQPFEGLVLDEAQFVKNAKTKAHAAARDLPARVKIAVTGTPMENNLMELWSMFSIAAPGLFPSARAFKDVYATPIESGEETKALGRLRRRIRPLMKRRTKELVAADLPEKTDMRIDVPLAPAHRKAYDTHLQRERQKILGLLDDIDKNRFTIFQSLTTLRRLALDATLIDSDKYAQVPSSKLDYLEQNLPEIIHDGHRALIFSQFTGYLRKIAARLSDLGIPYLYLDGSTRNRGELLEEFEAGAVPVFLISLKAGGFGLNLTSADYCFIMDPWWNPAAEQQAVDRVHRIGQTKNVMVYRLVSAGTIEEKVMELKESKAALFDAVVDEGSFFASQLTAAQIRDLLAAPEPEQGVALSEEKGK</sequence>
<dbReference type="AlphaFoldDB" id="A0A1Y1RR82"/>
<gene>
    <name evidence="7" type="ORF">A7979_11190</name>
</gene>
<keyword evidence="8" id="KW-1185">Reference proteome</keyword>
<dbReference type="GO" id="GO:0016787">
    <property type="term" value="F:hydrolase activity"/>
    <property type="evidence" value="ECO:0007669"/>
    <property type="project" value="UniProtKB-KW"/>
</dbReference>
<dbReference type="EMBL" id="LXWF01000014">
    <property type="protein sequence ID" value="ORC20227.1"/>
    <property type="molecule type" value="Genomic_DNA"/>
</dbReference>
<evidence type="ECO:0000256" key="2">
    <source>
        <dbReference type="PROSITE-ProRule" id="PRU00325"/>
    </source>
</evidence>
<feature type="domain" description="Helicase ATP-binding" evidence="5">
    <location>
        <begin position="758"/>
        <end position="945"/>
    </location>
</feature>
<dbReference type="GO" id="GO:0005524">
    <property type="term" value="F:ATP binding"/>
    <property type="evidence" value="ECO:0007669"/>
    <property type="project" value="InterPro"/>
</dbReference>
<dbReference type="PROSITE" id="PS51194">
    <property type="entry name" value="HELICASE_CTER"/>
    <property type="match status" value="1"/>
</dbReference>
<dbReference type="Gene3D" id="3.40.50.10810">
    <property type="entry name" value="Tandem AAA-ATPase domain"/>
    <property type="match status" value="1"/>
</dbReference>
<accession>A0A1Y1RR82</accession>
<evidence type="ECO:0000313" key="8">
    <source>
        <dbReference type="Proteomes" id="UP000192359"/>
    </source>
</evidence>
<evidence type="ECO:0008006" key="9">
    <source>
        <dbReference type="Google" id="ProtNLM"/>
    </source>
</evidence>
<dbReference type="InterPro" id="IPR007527">
    <property type="entry name" value="Znf_SWIM"/>
</dbReference>
<feature type="compositionally biased region" description="Low complexity" evidence="3">
    <location>
        <begin position="113"/>
        <end position="124"/>
    </location>
</feature>
<dbReference type="GO" id="GO:0008270">
    <property type="term" value="F:zinc ion binding"/>
    <property type="evidence" value="ECO:0007669"/>
    <property type="project" value="UniProtKB-KW"/>
</dbReference>
<comment type="caution">
    <text evidence="7">The sequence shown here is derived from an EMBL/GenBank/DDBJ whole genome shotgun (WGS) entry which is preliminary data.</text>
</comment>
<dbReference type="PROSITE" id="PS51192">
    <property type="entry name" value="HELICASE_ATP_BIND_1"/>
    <property type="match status" value="1"/>
</dbReference>
<proteinExistence type="predicted"/>
<dbReference type="InterPro" id="IPR014001">
    <property type="entry name" value="Helicase_ATP-bd"/>
</dbReference>
<evidence type="ECO:0000259" key="6">
    <source>
        <dbReference type="PROSITE" id="PS51194"/>
    </source>
</evidence>
<dbReference type="Proteomes" id="UP000192359">
    <property type="component" value="Unassembled WGS sequence"/>
</dbReference>
<evidence type="ECO:0000313" key="7">
    <source>
        <dbReference type="EMBL" id="ORC20227.1"/>
    </source>
</evidence>
<keyword evidence="2" id="KW-0862">Zinc</keyword>
<dbReference type="Pfam" id="PF00271">
    <property type="entry name" value="Helicase_C"/>
    <property type="match status" value="1"/>
</dbReference>
<dbReference type="InterPro" id="IPR049730">
    <property type="entry name" value="SNF2/RAD54-like_C"/>
</dbReference>
<evidence type="ECO:0000259" key="5">
    <source>
        <dbReference type="PROSITE" id="PS51192"/>
    </source>
</evidence>
<name>A0A1Y1RR82_9MICC</name>
<dbReference type="PANTHER" id="PTHR10799">
    <property type="entry name" value="SNF2/RAD54 HELICASE FAMILY"/>
    <property type="match status" value="1"/>
</dbReference>
<keyword evidence="1" id="KW-0378">Hydrolase</keyword>
<feature type="domain" description="SWIM-type" evidence="4">
    <location>
        <begin position="68"/>
        <end position="102"/>
    </location>
</feature>
<dbReference type="SMART" id="SM00490">
    <property type="entry name" value="HELICc"/>
    <property type="match status" value="1"/>
</dbReference>
<evidence type="ECO:0000259" key="4">
    <source>
        <dbReference type="PROSITE" id="PS50966"/>
    </source>
</evidence>
<dbReference type="SMART" id="SM00487">
    <property type="entry name" value="DEXDc"/>
    <property type="match status" value="1"/>
</dbReference>
<dbReference type="CDD" id="cd18793">
    <property type="entry name" value="SF2_C_SNF"/>
    <property type="match status" value="1"/>
</dbReference>
<reference evidence="7 8" key="1">
    <citation type="submission" date="2016-05" db="EMBL/GenBank/DDBJ databases">
        <title>Draft genome sequence of a porcine commensal Rothia nasimurium.</title>
        <authorList>
            <person name="Gaiser R.A."/>
            <person name="Van Baarlen P."/>
            <person name="Wells J.M."/>
        </authorList>
    </citation>
    <scope>NUCLEOTIDE SEQUENCE [LARGE SCALE GENOMIC DNA]</scope>
    <source>
        <strain evidence="7 8">PT-32</strain>
    </source>
</reference>
<dbReference type="InterPro" id="IPR038718">
    <property type="entry name" value="SNF2-like_sf"/>
</dbReference>
<dbReference type="OrthoDB" id="9760715at2"/>
<keyword evidence="2" id="KW-0863">Zinc-finger</keyword>
<dbReference type="InterPro" id="IPR027417">
    <property type="entry name" value="P-loop_NTPase"/>
</dbReference>
<feature type="region of interest" description="Disordered" evidence="3">
    <location>
        <begin position="113"/>
        <end position="132"/>
    </location>
</feature>
<protein>
    <recommendedName>
        <fullName evidence="9">Helicase SNF2</fullName>
    </recommendedName>
</protein>
<dbReference type="PROSITE" id="PS50966">
    <property type="entry name" value="ZF_SWIM"/>
    <property type="match status" value="1"/>
</dbReference>
<dbReference type="InterPro" id="IPR000330">
    <property type="entry name" value="SNF2_N"/>
</dbReference>
<keyword evidence="2" id="KW-0479">Metal-binding</keyword>
<evidence type="ECO:0000256" key="1">
    <source>
        <dbReference type="ARBA" id="ARBA00022801"/>
    </source>
</evidence>